<evidence type="ECO:0000256" key="8">
    <source>
        <dbReference type="ARBA" id="ARBA00023157"/>
    </source>
</evidence>
<gene>
    <name evidence="15" type="ORF">Plec18167_001409</name>
</gene>
<name>A0ABR3YC69_9EURO</name>
<sequence length="553" mass="61126">MAFSKYISLFLVCIVQLSLAASNDEWAQRSIYQVIVDRFARSSDFNAPCNVSNYCGGNWAGLVDKLDYIQGMGFTAVQISPISKNLNQTTIYGQAYHGYWPQNLYELNEHFGSESDFKNLVSELHKRDMYILVDVVANEMAYDIGDKNMSAPGADVQIDYSVFYPFNQEKDYMSYCPITNWLNVTEVQTCWLGYTGVATPRINTKDSGIKNQLNNWIKDLVSNYSIDGIRVDGAKQINYDFFQPFLKAANVYGMAEVDDDLPSYVCNFQKWTGGLENYPLYYKIISAFTAGDMPGLVSMVSQMRSACSKSQYLATFIENQDNERFPSYVDDINLAKNAMAFTILADGIPKIYYGQEQHLPGNYSPYNRQELWSTKYDTSAPLYNLTATLNKLRNHAIKVNSNYVTNDSSLLYSDNSTYAARKGPDGVQIVSVLSNQGSNGGSYELQVPGAADEGTKLTEVFGCTTVTAGKNGSITVNMDKGEPRVFFPTFNMKGSGLCGTKDTTTPTVSGSSTGTSSSSSASASSTKKSFAEHLRVPAWLLLGSVGVFSVLLL</sequence>
<evidence type="ECO:0000256" key="13">
    <source>
        <dbReference type="SAM" id="SignalP"/>
    </source>
</evidence>
<keyword evidence="7" id="KW-0106">Calcium</keyword>
<evidence type="ECO:0000259" key="14">
    <source>
        <dbReference type="SMART" id="SM00642"/>
    </source>
</evidence>
<evidence type="ECO:0000256" key="10">
    <source>
        <dbReference type="ARBA" id="ARBA00023277"/>
    </source>
</evidence>
<dbReference type="CDD" id="cd11319">
    <property type="entry name" value="AmyAc_euk_AmyA"/>
    <property type="match status" value="1"/>
</dbReference>
<evidence type="ECO:0000256" key="11">
    <source>
        <dbReference type="ARBA" id="ARBA00023295"/>
    </source>
</evidence>
<feature type="domain" description="Glycosyl hydrolase family 13 catalytic" evidence="14">
    <location>
        <begin position="33"/>
        <end position="393"/>
    </location>
</feature>
<evidence type="ECO:0000256" key="9">
    <source>
        <dbReference type="ARBA" id="ARBA00023180"/>
    </source>
</evidence>
<protein>
    <recommendedName>
        <fullName evidence="4">alpha-amylase</fullName>
        <ecNumber evidence="4">3.2.1.1</ecNumber>
    </recommendedName>
</protein>
<dbReference type="Gene3D" id="3.20.20.80">
    <property type="entry name" value="Glycosidases"/>
    <property type="match status" value="1"/>
</dbReference>
<proteinExistence type="inferred from homology"/>
<dbReference type="PANTHER" id="PTHR10357:SF208">
    <property type="entry name" value="ALPHA-AMYLASE"/>
    <property type="match status" value="1"/>
</dbReference>
<dbReference type="Pfam" id="PF09260">
    <property type="entry name" value="A_amylase_dom_C"/>
    <property type="match status" value="1"/>
</dbReference>
<keyword evidence="11" id="KW-0326">Glycosidase</keyword>
<evidence type="ECO:0000256" key="7">
    <source>
        <dbReference type="ARBA" id="ARBA00022837"/>
    </source>
</evidence>
<dbReference type="InterPro" id="IPR017853">
    <property type="entry name" value="GH"/>
</dbReference>
<dbReference type="SUPFAM" id="SSF51445">
    <property type="entry name" value="(Trans)glycosidases"/>
    <property type="match status" value="1"/>
</dbReference>
<dbReference type="InterPro" id="IPR015340">
    <property type="entry name" value="A_amylase_C_dom"/>
</dbReference>
<keyword evidence="6" id="KW-0378">Hydrolase</keyword>
<keyword evidence="13" id="KW-0732">Signal</keyword>
<dbReference type="PANTHER" id="PTHR10357">
    <property type="entry name" value="ALPHA-AMYLASE FAMILY MEMBER"/>
    <property type="match status" value="1"/>
</dbReference>
<evidence type="ECO:0000313" key="15">
    <source>
        <dbReference type="EMBL" id="KAL1885909.1"/>
    </source>
</evidence>
<dbReference type="PIRSF" id="PIRSF001024">
    <property type="entry name" value="Alph-amyl_fung"/>
    <property type="match status" value="1"/>
</dbReference>
<dbReference type="EC" id="3.2.1.1" evidence="4"/>
<evidence type="ECO:0000256" key="12">
    <source>
        <dbReference type="SAM" id="MobiDB-lite"/>
    </source>
</evidence>
<keyword evidence="9" id="KW-0325">Glycoprotein</keyword>
<dbReference type="Proteomes" id="UP001583193">
    <property type="component" value="Unassembled WGS sequence"/>
</dbReference>
<comment type="cofactor">
    <cofactor evidence="2">
        <name>Ca(2+)</name>
        <dbReference type="ChEBI" id="CHEBI:29108"/>
    </cofactor>
</comment>
<evidence type="ECO:0000256" key="5">
    <source>
        <dbReference type="ARBA" id="ARBA00022723"/>
    </source>
</evidence>
<evidence type="ECO:0000313" key="16">
    <source>
        <dbReference type="Proteomes" id="UP001583193"/>
    </source>
</evidence>
<evidence type="ECO:0000256" key="6">
    <source>
        <dbReference type="ARBA" id="ARBA00022801"/>
    </source>
</evidence>
<evidence type="ECO:0000256" key="4">
    <source>
        <dbReference type="ARBA" id="ARBA00012595"/>
    </source>
</evidence>
<keyword evidence="10" id="KW-0119">Carbohydrate metabolism</keyword>
<feature type="compositionally biased region" description="Low complexity" evidence="12">
    <location>
        <begin position="503"/>
        <end position="523"/>
    </location>
</feature>
<evidence type="ECO:0000256" key="3">
    <source>
        <dbReference type="ARBA" id="ARBA00008061"/>
    </source>
</evidence>
<organism evidence="15 16">
    <name type="scientific">Paecilomyces lecythidis</name>
    <dbReference type="NCBI Taxonomy" id="3004212"/>
    <lineage>
        <taxon>Eukaryota</taxon>
        <taxon>Fungi</taxon>
        <taxon>Dikarya</taxon>
        <taxon>Ascomycota</taxon>
        <taxon>Pezizomycotina</taxon>
        <taxon>Eurotiomycetes</taxon>
        <taxon>Eurotiomycetidae</taxon>
        <taxon>Eurotiales</taxon>
        <taxon>Thermoascaceae</taxon>
        <taxon>Paecilomyces</taxon>
    </lineage>
</organism>
<comment type="catalytic activity">
    <reaction evidence="1">
        <text>Endohydrolysis of (1-&gt;4)-alpha-D-glucosidic linkages in polysaccharides containing three or more (1-&gt;4)-alpha-linked D-glucose units.</text>
        <dbReference type="EC" id="3.2.1.1"/>
    </reaction>
</comment>
<keyword evidence="16" id="KW-1185">Reference proteome</keyword>
<comment type="similarity">
    <text evidence="3">Belongs to the glycosyl hydrolase 13 family.</text>
</comment>
<dbReference type="Gene3D" id="2.60.40.1180">
    <property type="entry name" value="Golgi alpha-mannosidase II"/>
    <property type="match status" value="1"/>
</dbReference>
<accession>A0ABR3YC69</accession>
<feature type="signal peptide" evidence="13">
    <location>
        <begin position="1"/>
        <end position="20"/>
    </location>
</feature>
<dbReference type="SMART" id="SM00642">
    <property type="entry name" value="Aamy"/>
    <property type="match status" value="1"/>
</dbReference>
<dbReference type="SUPFAM" id="SSF51011">
    <property type="entry name" value="Glycosyl hydrolase domain"/>
    <property type="match status" value="1"/>
</dbReference>
<evidence type="ECO:0000256" key="1">
    <source>
        <dbReference type="ARBA" id="ARBA00000548"/>
    </source>
</evidence>
<dbReference type="InterPro" id="IPR013777">
    <property type="entry name" value="A-amylase-like"/>
</dbReference>
<reference evidence="15 16" key="1">
    <citation type="journal article" date="2024" name="IMA Fungus">
        <title>IMA Genome - F19 : A genome assembly and annotation guide to empower mycologists, including annotated draft genome sequences of Ceratocystis pirilliformis, Diaporthe australafricana, Fusarium ophioides, Paecilomyces lecythidis, and Sporothrix stenoceras.</title>
        <authorList>
            <person name="Aylward J."/>
            <person name="Wilson A.M."/>
            <person name="Visagie C.M."/>
            <person name="Spraker J."/>
            <person name="Barnes I."/>
            <person name="Buitendag C."/>
            <person name="Ceriani C."/>
            <person name="Del Mar Angel L."/>
            <person name="du Plessis D."/>
            <person name="Fuchs T."/>
            <person name="Gasser K."/>
            <person name="Kramer D."/>
            <person name="Li W."/>
            <person name="Munsamy K."/>
            <person name="Piso A."/>
            <person name="Price J.L."/>
            <person name="Sonnekus B."/>
            <person name="Thomas C."/>
            <person name="van der Nest A."/>
            <person name="van Dijk A."/>
            <person name="van Heerden A."/>
            <person name="van Vuuren N."/>
            <person name="Yilmaz N."/>
            <person name="Duong T.A."/>
            <person name="van der Merwe N.A."/>
            <person name="Wingfield M.J."/>
            <person name="Wingfield B.D."/>
        </authorList>
    </citation>
    <scope>NUCLEOTIDE SEQUENCE [LARGE SCALE GENOMIC DNA]</scope>
    <source>
        <strain evidence="15 16">CMW 18167</strain>
    </source>
</reference>
<keyword evidence="8" id="KW-1015">Disulfide bond</keyword>
<keyword evidence="5" id="KW-0479">Metal-binding</keyword>
<dbReference type="EMBL" id="JAVDPF010000002">
    <property type="protein sequence ID" value="KAL1885909.1"/>
    <property type="molecule type" value="Genomic_DNA"/>
</dbReference>
<feature type="chain" id="PRO_5047444014" description="alpha-amylase" evidence="13">
    <location>
        <begin position="21"/>
        <end position="553"/>
    </location>
</feature>
<feature type="region of interest" description="Disordered" evidence="12">
    <location>
        <begin position="501"/>
        <end position="523"/>
    </location>
</feature>
<evidence type="ECO:0000256" key="2">
    <source>
        <dbReference type="ARBA" id="ARBA00001913"/>
    </source>
</evidence>
<dbReference type="InterPro" id="IPR006047">
    <property type="entry name" value="GH13_cat_dom"/>
</dbReference>
<dbReference type="Pfam" id="PF00128">
    <property type="entry name" value="Alpha-amylase"/>
    <property type="match status" value="1"/>
</dbReference>
<comment type="caution">
    <text evidence="15">The sequence shown here is derived from an EMBL/GenBank/DDBJ whole genome shotgun (WGS) entry which is preliminary data.</text>
</comment>
<dbReference type="InterPro" id="IPR013780">
    <property type="entry name" value="Glyco_hydro_b"/>
</dbReference>